<accession>A0ABW9KJD2</accession>
<evidence type="ECO:0000313" key="1">
    <source>
        <dbReference type="EMBL" id="MFN2975854.1"/>
    </source>
</evidence>
<dbReference type="Pfam" id="PF22478">
    <property type="entry name" value="DUF6982"/>
    <property type="match status" value="1"/>
</dbReference>
<dbReference type="EMBL" id="JBJYXY010000001">
    <property type="protein sequence ID" value="MFN2975854.1"/>
    <property type="molecule type" value="Genomic_DNA"/>
</dbReference>
<dbReference type="RefSeq" id="WP_263412636.1">
    <property type="nucleotide sequence ID" value="NZ_BAABBH010000001.1"/>
</dbReference>
<organism evidence="1 2">
    <name type="scientific">Terriglobus aquaticus</name>
    <dbReference type="NCBI Taxonomy" id="940139"/>
    <lineage>
        <taxon>Bacteria</taxon>
        <taxon>Pseudomonadati</taxon>
        <taxon>Acidobacteriota</taxon>
        <taxon>Terriglobia</taxon>
        <taxon>Terriglobales</taxon>
        <taxon>Acidobacteriaceae</taxon>
        <taxon>Terriglobus</taxon>
    </lineage>
</organism>
<proteinExistence type="predicted"/>
<sequence>MGSGQKKVIVRRFSPGLLRGYLPATGFVSRKADSPVLQLLDLAGRVQDVPLHDVKIVHFVREFNLTDEANPERLPRKQFLARPRTEGLWVRLAFRDGDDLEGLAALDLSLAAGLADDLGIQLVPPDVRGNSQRVYVPRSALSALQVVAVVTTPTRRKQLEQISAKADEPVPQADLFPDAVATEVR</sequence>
<gene>
    <name evidence="1" type="ORF">ACK2TP_08775</name>
</gene>
<evidence type="ECO:0000313" key="2">
    <source>
        <dbReference type="Proteomes" id="UP001634747"/>
    </source>
</evidence>
<reference evidence="1 2" key="1">
    <citation type="submission" date="2024-12" db="EMBL/GenBank/DDBJ databases">
        <authorList>
            <person name="Lee Y."/>
        </authorList>
    </citation>
    <scope>NUCLEOTIDE SEQUENCE [LARGE SCALE GENOMIC DNA]</scope>
    <source>
        <strain evidence="1 2">03SUJ4</strain>
    </source>
</reference>
<keyword evidence="2" id="KW-1185">Reference proteome</keyword>
<protein>
    <submittedName>
        <fullName evidence="1">DUF6982 domain-containing protein</fullName>
    </submittedName>
</protein>
<name>A0ABW9KJD2_9BACT</name>
<dbReference type="Proteomes" id="UP001634747">
    <property type="component" value="Unassembled WGS sequence"/>
</dbReference>
<comment type="caution">
    <text evidence="1">The sequence shown here is derived from an EMBL/GenBank/DDBJ whole genome shotgun (WGS) entry which is preliminary data.</text>
</comment>
<dbReference type="InterPro" id="IPR054251">
    <property type="entry name" value="DUF6982"/>
</dbReference>